<dbReference type="EMBL" id="CP000828">
    <property type="protein sequence ID" value="ABW29451.1"/>
    <property type="molecule type" value="Genomic_DNA"/>
</dbReference>
<accession>B0CG04</accession>
<protein>
    <recommendedName>
        <fullName evidence="3">Glycosyl transferase family 1 domain-containing protein</fullName>
    </recommendedName>
</protein>
<dbReference type="CAZy" id="GT4">
    <property type="family name" value="Glycosyltransferase Family 4"/>
</dbReference>
<reference evidence="1 2" key="1">
    <citation type="journal article" date="2008" name="Proc. Natl. Acad. Sci. U.S.A.">
        <title>Niche adaptation and genome expansion in the chlorophyll d-producing cyanobacterium Acaryochloris marina.</title>
        <authorList>
            <person name="Swingley W.D."/>
            <person name="Chen M."/>
            <person name="Cheung P.C."/>
            <person name="Conrad A.L."/>
            <person name="Dejesa L.C."/>
            <person name="Hao J."/>
            <person name="Honchak B.M."/>
            <person name="Karbach L.E."/>
            <person name="Kurdoglu A."/>
            <person name="Lahiri S."/>
            <person name="Mastrian S.D."/>
            <person name="Miyashita H."/>
            <person name="Page L."/>
            <person name="Ramakrishna P."/>
            <person name="Satoh S."/>
            <person name="Sattley W.M."/>
            <person name="Shimada Y."/>
            <person name="Taylor H.L."/>
            <person name="Tomo T."/>
            <person name="Tsuchiya T."/>
            <person name="Wang Z.T."/>
            <person name="Raymond J."/>
            <person name="Mimuro M."/>
            <person name="Blankenship R.E."/>
            <person name="Touchman J.W."/>
        </authorList>
    </citation>
    <scope>NUCLEOTIDE SEQUENCE [LARGE SCALE GENOMIC DNA]</scope>
    <source>
        <strain evidence="2">MBIC 11017</strain>
    </source>
</reference>
<dbReference type="HOGENOM" id="CLU_833207_0_0_3"/>
<proteinExistence type="predicted"/>
<dbReference type="RefSeq" id="WP_012164766.1">
    <property type="nucleotide sequence ID" value="NC_009925.1"/>
</dbReference>
<organism evidence="1 2">
    <name type="scientific">Acaryochloris marina (strain MBIC 11017)</name>
    <dbReference type="NCBI Taxonomy" id="329726"/>
    <lineage>
        <taxon>Bacteria</taxon>
        <taxon>Bacillati</taxon>
        <taxon>Cyanobacteriota</taxon>
        <taxon>Cyanophyceae</taxon>
        <taxon>Acaryochloridales</taxon>
        <taxon>Acaryochloridaceae</taxon>
        <taxon>Acaryochloris</taxon>
    </lineage>
</organism>
<evidence type="ECO:0008006" key="3">
    <source>
        <dbReference type="Google" id="ProtNLM"/>
    </source>
</evidence>
<dbReference type="eggNOG" id="COG0438">
    <property type="taxonomic scope" value="Bacteria"/>
</dbReference>
<dbReference type="AlphaFoldDB" id="B0CG04"/>
<dbReference type="KEGG" id="amr:AM1_4474"/>
<keyword evidence="2" id="KW-1185">Reference proteome</keyword>
<sequence>MRIVFLIPDLKQGWFWEKLETTLSRKPTSANWSLRRWLYVTEVYGGTLNIMRHCWVARQCGADAVLATMSGQDNYGDVFGVKRPLPFIAWQDRQPEDICLVPDYATQLIKDVDGVAIAYEQSPLQTKTDFDYRSDRVLLWTDSDLMQGVCAQTYPGKPAEIVPNIVDTELFPFIPQAQREQGLLFAFPRKGKDFILDTQTLYQQKGGSFWRFELIDGISLQALGQQFRRPQAFLASANFEGCALPPQEAMAAGIVVVGKTARGANFCMEQGKTALTGETPEEVVQCLFQLENETLRNTLAQNGYDYISQYFPEGKPTQFWQQKLAEFTAHLDT</sequence>
<evidence type="ECO:0000313" key="2">
    <source>
        <dbReference type="Proteomes" id="UP000000268"/>
    </source>
</evidence>
<dbReference type="Gene3D" id="3.40.50.2000">
    <property type="entry name" value="Glycogen Phosphorylase B"/>
    <property type="match status" value="1"/>
</dbReference>
<gene>
    <name evidence="1" type="ordered locus">AM1_4474</name>
</gene>
<dbReference type="STRING" id="329726.AM1_4474"/>
<evidence type="ECO:0000313" key="1">
    <source>
        <dbReference type="EMBL" id="ABW29451.1"/>
    </source>
</evidence>
<dbReference type="Proteomes" id="UP000000268">
    <property type="component" value="Chromosome"/>
</dbReference>
<dbReference type="OrthoDB" id="9801609at2"/>
<name>B0CG04_ACAM1</name>
<dbReference type="SUPFAM" id="SSF53756">
    <property type="entry name" value="UDP-Glycosyltransferase/glycogen phosphorylase"/>
    <property type="match status" value="1"/>
</dbReference>